<evidence type="ECO:0000313" key="8">
    <source>
        <dbReference type="Proteomes" id="UP001348149"/>
    </source>
</evidence>
<dbReference type="NCBIfam" id="TIGR02937">
    <property type="entry name" value="sigma70-ECF"/>
    <property type="match status" value="1"/>
</dbReference>
<dbReference type="EMBL" id="JAYLLH010000014">
    <property type="protein sequence ID" value="MEC3861925.1"/>
    <property type="molecule type" value="Genomic_DNA"/>
</dbReference>
<dbReference type="InterPro" id="IPR036388">
    <property type="entry name" value="WH-like_DNA-bd_sf"/>
</dbReference>
<organism evidence="7 8">
    <name type="scientific">Mesobacterium hydrothermale</name>
    <dbReference type="NCBI Taxonomy" id="3111907"/>
    <lineage>
        <taxon>Bacteria</taxon>
        <taxon>Pseudomonadati</taxon>
        <taxon>Pseudomonadota</taxon>
        <taxon>Alphaproteobacteria</taxon>
        <taxon>Rhodobacterales</taxon>
        <taxon>Roseobacteraceae</taxon>
        <taxon>Mesobacterium</taxon>
    </lineage>
</organism>
<keyword evidence="4" id="KW-0804">Transcription</keyword>
<dbReference type="InterPro" id="IPR014284">
    <property type="entry name" value="RNA_pol_sigma-70_dom"/>
</dbReference>
<dbReference type="InterPro" id="IPR013249">
    <property type="entry name" value="RNA_pol_sigma70_r4_t2"/>
</dbReference>
<dbReference type="InterPro" id="IPR013325">
    <property type="entry name" value="RNA_pol_sigma_r2"/>
</dbReference>
<accession>A0ABU6HJA6</accession>
<evidence type="ECO:0000256" key="3">
    <source>
        <dbReference type="ARBA" id="ARBA00023082"/>
    </source>
</evidence>
<sequence length="180" mass="19703">MTPQQEIEALIAQVALGDRSAFRDLYQRTSAKLFGVCLRVLNDRAEAEEALQEVFLRVWDKAGMYQVNGLSPMTWLITIARNLSVDRRRARRDPAGGLDAAEVVADSAPGPEAQAVARSDVVALNACLDGLPDGKGDMLRRVYLDGASYATLASETGARLNTIRTWLRRGLAALKECLEQ</sequence>
<evidence type="ECO:0000256" key="1">
    <source>
        <dbReference type="ARBA" id="ARBA00010641"/>
    </source>
</evidence>
<dbReference type="InterPro" id="IPR039425">
    <property type="entry name" value="RNA_pol_sigma-70-like"/>
</dbReference>
<comment type="similarity">
    <text evidence="1">Belongs to the sigma-70 factor family. ECF subfamily.</text>
</comment>
<dbReference type="SUPFAM" id="SSF88946">
    <property type="entry name" value="Sigma2 domain of RNA polymerase sigma factors"/>
    <property type="match status" value="1"/>
</dbReference>
<comment type="caution">
    <text evidence="7">The sequence shown here is derived from an EMBL/GenBank/DDBJ whole genome shotgun (WGS) entry which is preliminary data.</text>
</comment>
<dbReference type="SUPFAM" id="SSF88659">
    <property type="entry name" value="Sigma3 and sigma4 domains of RNA polymerase sigma factors"/>
    <property type="match status" value="1"/>
</dbReference>
<dbReference type="Proteomes" id="UP001348149">
    <property type="component" value="Unassembled WGS sequence"/>
</dbReference>
<feature type="domain" description="RNA polymerase sigma factor 70 region 4 type 2" evidence="6">
    <location>
        <begin position="123"/>
        <end position="174"/>
    </location>
</feature>
<dbReference type="InterPro" id="IPR007627">
    <property type="entry name" value="RNA_pol_sigma70_r2"/>
</dbReference>
<dbReference type="Pfam" id="PF08281">
    <property type="entry name" value="Sigma70_r4_2"/>
    <property type="match status" value="1"/>
</dbReference>
<evidence type="ECO:0000259" key="5">
    <source>
        <dbReference type="Pfam" id="PF04542"/>
    </source>
</evidence>
<keyword evidence="3" id="KW-0731">Sigma factor</keyword>
<dbReference type="PANTHER" id="PTHR43133">
    <property type="entry name" value="RNA POLYMERASE ECF-TYPE SIGMA FACTO"/>
    <property type="match status" value="1"/>
</dbReference>
<evidence type="ECO:0000256" key="4">
    <source>
        <dbReference type="ARBA" id="ARBA00023163"/>
    </source>
</evidence>
<keyword evidence="2" id="KW-0805">Transcription regulation</keyword>
<evidence type="ECO:0000313" key="7">
    <source>
        <dbReference type="EMBL" id="MEC3861925.1"/>
    </source>
</evidence>
<reference evidence="7 8" key="1">
    <citation type="submission" date="2024-01" db="EMBL/GenBank/DDBJ databases">
        <title>Mesobacterium rodlantinim sp. nov., isolated from shallow sea hydrothermal systems off Kueishantao Island.</title>
        <authorList>
            <person name="Su Z."/>
            <person name="Tang K."/>
        </authorList>
    </citation>
    <scope>NUCLEOTIDE SEQUENCE [LARGE SCALE GENOMIC DNA]</scope>
    <source>
        <strain evidence="7 8">TK19101</strain>
    </source>
</reference>
<dbReference type="Gene3D" id="1.10.10.10">
    <property type="entry name" value="Winged helix-like DNA-binding domain superfamily/Winged helix DNA-binding domain"/>
    <property type="match status" value="1"/>
</dbReference>
<dbReference type="Gene3D" id="1.10.1740.10">
    <property type="match status" value="1"/>
</dbReference>
<gene>
    <name evidence="7" type="ORF">VK792_11580</name>
</gene>
<dbReference type="InterPro" id="IPR013324">
    <property type="entry name" value="RNA_pol_sigma_r3/r4-like"/>
</dbReference>
<proteinExistence type="inferred from homology"/>
<feature type="domain" description="RNA polymerase sigma-70 region 2" evidence="5">
    <location>
        <begin position="25"/>
        <end position="92"/>
    </location>
</feature>
<dbReference type="Pfam" id="PF04542">
    <property type="entry name" value="Sigma70_r2"/>
    <property type="match status" value="1"/>
</dbReference>
<dbReference type="PANTHER" id="PTHR43133:SF62">
    <property type="entry name" value="RNA POLYMERASE SIGMA FACTOR SIGZ"/>
    <property type="match status" value="1"/>
</dbReference>
<evidence type="ECO:0000256" key="2">
    <source>
        <dbReference type="ARBA" id="ARBA00023015"/>
    </source>
</evidence>
<protein>
    <submittedName>
        <fullName evidence="7">Sigma-70 family RNA polymerase sigma factor</fullName>
    </submittedName>
</protein>
<name>A0ABU6HJA6_9RHOB</name>
<evidence type="ECO:0000259" key="6">
    <source>
        <dbReference type="Pfam" id="PF08281"/>
    </source>
</evidence>
<dbReference type="RefSeq" id="WP_326297650.1">
    <property type="nucleotide sequence ID" value="NZ_JAYLLH010000014.1"/>
</dbReference>
<keyword evidence="8" id="KW-1185">Reference proteome</keyword>